<evidence type="ECO:0000256" key="7">
    <source>
        <dbReference type="SAM" id="Phobius"/>
    </source>
</evidence>
<feature type="transmembrane region" description="Helical" evidence="7">
    <location>
        <begin position="175"/>
        <end position="195"/>
    </location>
</feature>
<dbReference type="InterPro" id="IPR044049">
    <property type="entry name" value="EccD_transm"/>
</dbReference>
<feature type="transmembrane region" description="Helical" evidence="7">
    <location>
        <begin position="366"/>
        <end position="386"/>
    </location>
</feature>
<evidence type="ECO:0000313" key="12">
    <source>
        <dbReference type="Proteomes" id="UP000581087"/>
    </source>
</evidence>
<dbReference type="InterPro" id="IPR006707">
    <property type="entry name" value="T7SS_EccD"/>
</dbReference>
<keyword evidence="4 7" id="KW-0812">Transmembrane</keyword>
<feature type="transmembrane region" description="Helical" evidence="7">
    <location>
        <begin position="146"/>
        <end position="168"/>
    </location>
</feature>
<name>A0A4Q2M510_9MICO</name>
<dbReference type="OrthoDB" id="4824971at2"/>
<evidence type="ECO:0000313" key="11">
    <source>
        <dbReference type="Proteomes" id="UP000292686"/>
    </source>
</evidence>
<dbReference type="Gene3D" id="3.10.20.90">
    <property type="entry name" value="Phosphatidylinositol 3-kinase Catalytic Subunit, Chain A, domain 1"/>
    <property type="match status" value="1"/>
</dbReference>
<dbReference type="Pfam" id="PF19053">
    <property type="entry name" value="EccD"/>
    <property type="match status" value="1"/>
</dbReference>
<feature type="transmembrane region" description="Helical" evidence="7">
    <location>
        <begin position="123"/>
        <end position="140"/>
    </location>
</feature>
<feature type="transmembrane region" description="Helical" evidence="7">
    <location>
        <begin position="392"/>
        <end position="411"/>
    </location>
</feature>
<protein>
    <submittedName>
        <fullName evidence="10">Type VII secretion integral membrane protein EccD</fullName>
    </submittedName>
</protein>
<feature type="transmembrane region" description="Helical" evidence="7">
    <location>
        <begin position="311"/>
        <end position="328"/>
    </location>
</feature>
<evidence type="ECO:0000256" key="6">
    <source>
        <dbReference type="ARBA" id="ARBA00023136"/>
    </source>
</evidence>
<proteinExistence type="inferred from homology"/>
<feature type="transmembrane region" description="Helical" evidence="7">
    <location>
        <begin position="258"/>
        <end position="277"/>
    </location>
</feature>
<dbReference type="GO" id="GO:0005886">
    <property type="term" value="C:plasma membrane"/>
    <property type="evidence" value="ECO:0007669"/>
    <property type="project" value="UniProtKB-SubCell"/>
</dbReference>
<keyword evidence="3" id="KW-1003">Cell membrane</keyword>
<gene>
    <name evidence="10" type="primary">eccD</name>
    <name evidence="9" type="ORF">BJ972_001738</name>
    <name evidence="10" type="ORF">ESP50_07755</name>
</gene>
<dbReference type="AlphaFoldDB" id="A0A4Q2M510"/>
<reference evidence="9 12" key="2">
    <citation type="submission" date="2020-07" db="EMBL/GenBank/DDBJ databases">
        <title>Sequencing the genomes of 1000 actinobacteria strains.</title>
        <authorList>
            <person name="Klenk H.-P."/>
        </authorList>
    </citation>
    <scope>NUCLEOTIDE SEQUENCE [LARGE SCALE GENOMIC DNA]</scope>
    <source>
        <strain evidence="9 12">DSM 23870</strain>
    </source>
</reference>
<reference evidence="10 11" key="1">
    <citation type="submission" date="2019-01" db="EMBL/GenBank/DDBJ databases">
        <title>Agromyces.</title>
        <authorList>
            <person name="Li J."/>
        </authorList>
    </citation>
    <scope>NUCLEOTIDE SEQUENCE [LARGE SCALE GENOMIC DNA]</scope>
    <source>
        <strain evidence="10 11">DSM 23870</strain>
    </source>
</reference>
<keyword evidence="5 7" id="KW-1133">Transmembrane helix</keyword>
<dbReference type="EMBL" id="SDPM01000003">
    <property type="protein sequence ID" value="RXZ86948.1"/>
    <property type="molecule type" value="Genomic_DNA"/>
</dbReference>
<evidence type="ECO:0000256" key="1">
    <source>
        <dbReference type="ARBA" id="ARBA00004651"/>
    </source>
</evidence>
<evidence type="ECO:0000259" key="8">
    <source>
        <dbReference type="Pfam" id="PF19053"/>
    </source>
</evidence>
<evidence type="ECO:0000256" key="5">
    <source>
        <dbReference type="ARBA" id="ARBA00022989"/>
    </source>
</evidence>
<feature type="transmembrane region" description="Helical" evidence="7">
    <location>
        <begin position="334"/>
        <end position="354"/>
    </location>
</feature>
<evidence type="ECO:0000256" key="4">
    <source>
        <dbReference type="ARBA" id="ARBA00022692"/>
    </source>
</evidence>
<feature type="transmembrane region" description="Helical" evidence="7">
    <location>
        <begin position="201"/>
        <end position="222"/>
    </location>
</feature>
<evidence type="ECO:0000256" key="3">
    <source>
        <dbReference type="ARBA" id="ARBA00022475"/>
    </source>
</evidence>
<dbReference type="EMBL" id="JACCBI010000001">
    <property type="protein sequence ID" value="NYD67219.1"/>
    <property type="molecule type" value="Genomic_DNA"/>
</dbReference>
<evidence type="ECO:0000313" key="10">
    <source>
        <dbReference type="EMBL" id="RXZ86948.1"/>
    </source>
</evidence>
<accession>A0A4Q2M510</accession>
<dbReference type="Proteomes" id="UP000292686">
    <property type="component" value="Unassembled WGS sequence"/>
</dbReference>
<dbReference type="InterPro" id="IPR024962">
    <property type="entry name" value="YukD-like"/>
</dbReference>
<dbReference type="Proteomes" id="UP000581087">
    <property type="component" value="Unassembled WGS sequence"/>
</dbReference>
<evidence type="ECO:0000313" key="9">
    <source>
        <dbReference type="EMBL" id="NYD67219.1"/>
    </source>
</evidence>
<organism evidence="10 11">
    <name type="scientific">Agromyces atrinae</name>
    <dbReference type="NCBI Taxonomy" id="592376"/>
    <lineage>
        <taxon>Bacteria</taxon>
        <taxon>Bacillati</taxon>
        <taxon>Actinomycetota</taxon>
        <taxon>Actinomycetes</taxon>
        <taxon>Micrococcales</taxon>
        <taxon>Microbacteriaceae</taxon>
        <taxon>Agromyces</taxon>
    </lineage>
</organism>
<evidence type="ECO:0000256" key="2">
    <source>
        <dbReference type="ARBA" id="ARBA00006162"/>
    </source>
</evidence>
<feature type="transmembrane region" description="Helical" evidence="7">
    <location>
        <begin position="229"/>
        <end position="252"/>
    </location>
</feature>
<feature type="transmembrane region" description="Helical" evidence="7">
    <location>
        <begin position="423"/>
        <end position="444"/>
    </location>
</feature>
<dbReference type="NCBIfam" id="TIGR03920">
    <property type="entry name" value="T7SS_EccD"/>
    <property type="match status" value="1"/>
</dbReference>
<comment type="similarity">
    <text evidence="2">Belongs to the EccD/Snm4 family.</text>
</comment>
<keyword evidence="6 7" id="KW-0472">Membrane</keyword>
<dbReference type="Pfam" id="PF08817">
    <property type="entry name" value="YukD"/>
    <property type="match status" value="1"/>
</dbReference>
<feature type="domain" description="EccD-like transmembrane" evidence="8">
    <location>
        <begin position="122"/>
        <end position="444"/>
    </location>
</feature>
<dbReference type="RefSeq" id="WP_129173779.1">
    <property type="nucleotide sequence ID" value="NZ_JACCBI010000001.1"/>
</dbReference>
<sequence>MSQTAIAAGAVLRLSVVSEDRRLDVAVPAQIPLVELLPGFARSLGLLDPTLAHGGYALHRADGGVLDPARGAGAQGVHDGELLTLVRGGLLAEARVYDDVVEAVIDATKEQHDSWTPNDSSRTALAISVTFLALCALLLLGTGRELGLSAILAAAGAVVLVATSAVLGRLRQPEASAALGLAAATYGGIAGFLAVPGDVIWGWPLAAAGAGLIVVGGISLAFTPQKPEIHLVPVVLGASIGLTATITAGLGLDPVGPYAIMLAVTATLANGLPWLALSTTRIRVVSAQTDAEIFAAPDPIDADEVKRRAAAGARVLVALRMALGLAALAATPLIAANGVTGALLTTLAFVGMMFQSRQTYARAGVLTLMALGALGLAATGLTVILTQPDLRIGLLIVLLVATALLVGLTLLSPRARLRIGRVADTVEVIALALLLPLGVATAGLA</sequence>
<keyword evidence="11" id="KW-1185">Reference proteome</keyword>
<comment type="subcellular location">
    <subcellularLocation>
        <location evidence="1">Cell membrane</location>
        <topology evidence="1">Multi-pass membrane protein</topology>
    </subcellularLocation>
</comment>
<comment type="caution">
    <text evidence="10">The sequence shown here is derived from an EMBL/GenBank/DDBJ whole genome shotgun (WGS) entry which is preliminary data.</text>
</comment>